<keyword evidence="11" id="KW-1185">Reference proteome</keyword>
<dbReference type="GO" id="GO:0005743">
    <property type="term" value="C:mitochondrial inner membrane"/>
    <property type="evidence" value="ECO:0007669"/>
    <property type="project" value="UniProtKB-SubCell"/>
</dbReference>
<keyword evidence="6 9" id="KW-1133">Transmembrane helix</keyword>
<evidence type="ECO:0000256" key="2">
    <source>
        <dbReference type="ARBA" id="ARBA00004448"/>
    </source>
</evidence>
<name>A0A7R9KZQ7_9ACAR</name>
<dbReference type="Pfam" id="PF14972">
    <property type="entry name" value="Mito_morph_reg"/>
    <property type="match status" value="1"/>
</dbReference>
<feature type="transmembrane region" description="Helical" evidence="9">
    <location>
        <begin position="163"/>
        <end position="179"/>
    </location>
</feature>
<evidence type="ECO:0000313" key="10">
    <source>
        <dbReference type="EMBL" id="CAD7631259.1"/>
    </source>
</evidence>
<accession>A0A7R9KZQ7</accession>
<evidence type="ECO:0000256" key="9">
    <source>
        <dbReference type="SAM" id="Phobius"/>
    </source>
</evidence>
<evidence type="ECO:0000256" key="3">
    <source>
        <dbReference type="ARBA" id="ARBA00006060"/>
    </source>
</evidence>
<evidence type="ECO:0000256" key="8">
    <source>
        <dbReference type="ARBA" id="ARBA00023136"/>
    </source>
</evidence>
<reference evidence="10" key="1">
    <citation type="submission" date="2020-11" db="EMBL/GenBank/DDBJ databases">
        <authorList>
            <person name="Tran Van P."/>
        </authorList>
    </citation>
    <scope>NUCLEOTIDE SEQUENCE</scope>
</reference>
<protein>
    <submittedName>
        <fullName evidence="10">Uncharacterized protein</fullName>
    </submittedName>
</protein>
<dbReference type="EMBL" id="OC863784">
    <property type="protein sequence ID" value="CAD7631259.1"/>
    <property type="molecule type" value="Genomic_DNA"/>
</dbReference>
<gene>
    <name evidence="10" type="ORF">OSB1V03_LOCUS11668</name>
</gene>
<keyword evidence="5" id="KW-0999">Mitochondrion inner membrane</keyword>
<dbReference type="InterPro" id="IPR026120">
    <property type="entry name" value="TMEM11"/>
</dbReference>
<dbReference type="EMBL" id="CAJPIZ010009209">
    <property type="protein sequence ID" value="CAG2111689.1"/>
    <property type="molecule type" value="Genomic_DNA"/>
</dbReference>
<dbReference type="Proteomes" id="UP000759131">
    <property type="component" value="Unassembled WGS sequence"/>
</dbReference>
<feature type="non-terminal residue" evidence="10">
    <location>
        <position position="1"/>
    </location>
</feature>
<keyword evidence="4 9" id="KW-0812">Transmembrane</keyword>
<evidence type="ECO:0000313" key="11">
    <source>
        <dbReference type="Proteomes" id="UP000759131"/>
    </source>
</evidence>
<organism evidence="10">
    <name type="scientific">Medioppia subpectinata</name>
    <dbReference type="NCBI Taxonomy" id="1979941"/>
    <lineage>
        <taxon>Eukaryota</taxon>
        <taxon>Metazoa</taxon>
        <taxon>Ecdysozoa</taxon>
        <taxon>Arthropoda</taxon>
        <taxon>Chelicerata</taxon>
        <taxon>Arachnida</taxon>
        <taxon>Acari</taxon>
        <taxon>Acariformes</taxon>
        <taxon>Sarcoptiformes</taxon>
        <taxon>Oribatida</taxon>
        <taxon>Brachypylina</taxon>
        <taxon>Oppioidea</taxon>
        <taxon>Oppiidae</taxon>
        <taxon>Medioppia</taxon>
    </lineage>
</organism>
<comment type="function">
    <text evidence="1">Plays a role in mitochondrial morphogenesis.</text>
</comment>
<comment type="similarity">
    <text evidence="3">Belongs to the TMEM11 family.</text>
</comment>
<sequence>MSLVDQNDDNVFLDNSDSNGSDNALALIRDVFDGTDDLMDTELERALENGIQTIVIEAHRLGEETARWISIGNCLHKTAVMTGIGSILTGIIWPEKRSTQCCLTGISLLTNGIHFLSWQMDECSHYRVETDARKVADTCAHWPTFDKPVVLTKRTAHEMRRNHIFQTAISLIALAFTAFKL</sequence>
<dbReference type="OrthoDB" id="9970856at2759"/>
<dbReference type="AlphaFoldDB" id="A0A7R9KZQ7"/>
<dbReference type="GO" id="GO:0007007">
    <property type="term" value="P:inner mitochondrial membrane organization"/>
    <property type="evidence" value="ECO:0007669"/>
    <property type="project" value="TreeGrafter"/>
</dbReference>
<dbReference type="PANTHER" id="PTHR15099">
    <property type="entry name" value="PROTEIN PM1"/>
    <property type="match status" value="1"/>
</dbReference>
<proteinExistence type="inferred from homology"/>
<evidence type="ECO:0000256" key="6">
    <source>
        <dbReference type="ARBA" id="ARBA00022989"/>
    </source>
</evidence>
<evidence type="ECO:0000256" key="5">
    <source>
        <dbReference type="ARBA" id="ARBA00022792"/>
    </source>
</evidence>
<keyword evidence="8 9" id="KW-0472">Membrane</keyword>
<evidence type="ECO:0000256" key="4">
    <source>
        <dbReference type="ARBA" id="ARBA00022692"/>
    </source>
</evidence>
<evidence type="ECO:0000256" key="1">
    <source>
        <dbReference type="ARBA" id="ARBA00002812"/>
    </source>
</evidence>
<dbReference type="PANTHER" id="PTHR15099:SF2">
    <property type="entry name" value="TRANSMEMBRANE PROTEIN 11, MITOCHONDRIAL"/>
    <property type="match status" value="1"/>
</dbReference>
<comment type="subcellular location">
    <subcellularLocation>
        <location evidence="2">Mitochondrion inner membrane</location>
        <topology evidence="2">Multi-pass membrane protein</topology>
    </subcellularLocation>
</comment>
<keyword evidence="7" id="KW-0496">Mitochondrion</keyword>
<evidence type="ECO:0000256" key="7">
    <source>
        <dbReference type="ARBA" id="ARBA00023128"/>
    </source>
</evidence>